<name>A0AAD3HBN2_9STRA</name>
<dbReference type="EMBL" id="BLLK01000058">
    <property type="protein sequence ID" value="GFH57857.1"/>
    <property type="molecule type" value="Genomic_DNA"/>
</dbReference>
<dbReference type="Proteomes" id="UP001054902">
    <property type="component" value="Unassembled WGS sequence"/>
</dbReference>
<organism evidence="1 2">
    <name type="scientific">Chaetoceros tenuissimus</name>
    <dbReference type="NCBI Taxonomy" id="426638"/>
    <lineage>
        <taxon>Eukaryota</taxon>
        <taxon>Sar</taxon>
        <taxon>Stramenopiles</taxon>
        <taxon>Ochrophyta</taxon>
        <taxon>Bacillariophyta</taxon>
        <taxon>Coscinodiscophyceae</taxon>
        <taxon>Chaetocerotophycidae</taxon>
        <taxon>Chaetocerotales</taxon>
        <taxon>Chaetocerotaceae</taxon>
        <taxon>Chaetoceros</taxon>
    </lineage>
</organism>
<comment type="caution">
    <text evidence="1">The sequence shown here is derived from an EMBL/GenBank/DDBJ whole genome shotgun (WGS) entry which is preliminary data.</text>
</comment>
<evidence type="ECO:0000313" key="1">
    <source>
        <dbReference type="EMBL" id="GFH57857.1"/>
    </source>
</evidence>
<proteinExistence type="predicted"/>
<gene>
    <name evidence="1" type="ORF">CTEN210_14333</name>
</gene>
<accession>A0AAD3HBN2</accession>
<reference evidence="1 2" key="1">
    <citation type="journal article" date="2021" name="Sci. Rep.">
        <title>The genome of the diatom Chaetoceros tenuissimus carries an ancient integrated fragment of an extant virus.</title>
        <authorList>
            <person name="Hongo Y."/>
            <person name="Kimura K."/>
            <person name="Takaki Y."/>
            <person name="Yoshida Y."/>
            <person name="Baba S."/>
            <person name="Kobayashi G."/>
            <person name="Nagasaki K."/>
            <person name="Hano T."/>
            <person name="Tomaru Y."/>
        </authorList>
    </citation>
    <scope>NUCLEOTIDE SEQUENCE [LARGE SCALE GENOMIC DNA]</scope>
    <source>
        <strain evidence="1 2">NIES-3715</strain>
    </source>
</reference>
<keyword evidence="2" id="KW-1185">Reference proteome</keyword>
<dbReference type="AlphaFoldDB" id="A0AAD3HBN2"/>
<evidence type="ECO:0000313" key="2">
    <source>
        <dbReference type="Proteomes" id="UP001054902"/>
    </source>
</evidence>
<sequence length="94" mass="10725">MALSLEAIRSIASRHGYEEVQFNETSRVIAFEKNTSNGGSVRFNIYYTTGTVATCLDHPRSGKTQLFRRDQDIDDVDTLFADPRFHSGVGYYRR</sequence>
<protein>
    <submittedName>
        <fullName evidence="1">Uncharacterized protein</fullName>
    </submittedName>
</protein>